<name>A0A9W9ME74_9EURO</name>
<organism evidence="1 2">
    <name type="scientific">Penicillium cinerascens</name>
    <dbReference type="NCBI Taxonomy" id="70096"/>
    <lineage>
        <taxon>Eukaryota</taxon>
        <taxon>Fungi</taxon>
        <taxon>Dikarya</taxon>
        <taxon>Ascomycota</taxon>
        <taxon>Pezizomycotina</taxon>
        <taxon>Eurotiomycetes</taxon>
        <taxon>Eurotiomycetidae</taxon>
        <taxon>Eurotiales</taxon>
        <taxon>Aspergillaceae</taxon>
        <taxon>Penicillium</taxon>
    </lineage>
</organism>
<proteinExistence type="predicted"/>
<sequence length="228" mass="25253">MPRPDRHDQLPRLTRLINWEYLGSMTDGTDVDLASTARDYGLPILGTDSLPLPRGIPDAARGSGLFQDASQAQNFVEAPSDYMGAALEYRPIQSMESVSDTRLSRGPFHDESMSGRLQQCLHTLHSVGFSSVDEFALEYYTARLGSSPEASMIKQPKGLSTLGHLVMVLENASTRMGTVEAAGLHHGIAKAARDLYISELRAMDYTLYNPEEAEHQVGRPIRRFHLYS</sequence>
<dbReference type="Proteomes" id="UP001150904">
    <property type="component" value="Unassembled WGS sequence"/>
</dbReference>
<dbReference type="OrthoDB" id="4338709at2759"/>
<evidence type="ECO:0000313" key="2">
    <source>
        <dbReference type="Proteomes" id="UP001150904"/>
    </source>
</evidence>
<reference evidence="1" key="2">
    <citation type="journal article" date="2023" name="IMA Fungus">
        <title>Comparative genomic study of the Penicillium genus elucidates a diverse pangenome and 15 lateral gene transfer events.</title>
        <authorList>
            <person name="Petersen C."/>
            <person name="Sorensen T."/>
            <person name="Nielsen M.R."/>
            <person name="Sondergaard T.E."/>
            <person name="Sorensen J.L."/>
            <person name="Fitzpatrick D.A."/>
            <person name="Frisvad J.C."/>
            <person name="Nielsen K.L."/>
        </authorList>
    </citation>
    <scope>NUCLEOTIDE SEQUENCE</scope>
    <source>
        <strain evidence="1">IBT 15544</strain>
    </source>
</reference>
<protein>
    <submittedName>
        <fullName evidence="1">Uncharacterized protein</fullName>
    </submittedName>
</protein>
<keyword evidence="2" id="KW-1185">Reference proteome</keyword>
<reference evidence="1" key="1">
    <citation type="submission" date="2022-12" db="EMBL/GenBank/DDBJ databases">
        <authorList>
            <person name="Petersen C."/>
        </authorList>
    </citation>
    <scope>NUCLEOTIDE SEQUENCE</scope>
    <source>
        <strain evidence="1">IBT 15544</strain>
    </source>
</reference>
<evidence type="ECO:0000313" key="1">
    <source>
        <dbReference type="EMBL" id="KAJ5198564.1"/>
    </source>
</evidence>
<dbReference type="GeneID" id="83182044"/>
<dbReference type="RefSeq" id="XP_058306992.1">
    <property type="nucleotide sequence ID" value="XM_058454743.1"/>
</dbReference>
<comment type="caution">
    <text evidence="1">The sequence shown here is derived from an EMBL/GenBank/DDBJ whole genome shotgun (WGS) entry which is preliminary data.</text>
</comment>
<accession>A0A9W9ME74</accession>
<dbReference type="EMBL" id="JAPQKR010000014">
    <property type="protein sequence ID" value="KAJ5198564.1"/>
    <property type="molecule type" value="Genomic_DNA"/>
</dbReference>
<gene>
    <name evidence="1" type="ORF">N7498_007681</name>
</gene>
<dbReference type="AlphaFoldDB" id="A0A9W9ME74"/>